<reference evidence="1 2" key="1">
    <citation type="submission" date="2020-08" db="EMBL/GenBank/DDBJ databases">
        <title>Genome public.</title>
        <authorList>
            <person name="Liu C."/>
            <person name="Sun Q."/>
        </authorList>
    </citation>
    <scope>NUCLEOTIDE SEQUENCE [LARGE SCALE GENOMIC DNA]</scope>
    <source>
        <strain evidence="1 2">NSJ-71</strain>
    </source>
</reference>
<proteinExistence type="predicted"/>
<keyword evidence="2" id="KW-1185">Reference proteome</keyword>
<evidence type="ECO:0000313" key="2">
    <source>
        <dbReference type="Proteomes" id="UP000636755"/>
    </source>
</evidence>
<accession>A0ABR7HJA7</accession>
<dbReference type="InterPro" id="IPR053842">
    <property type="entry name" value="NikA-like"/>
</dbReference>
<organism evidence="1 2">
    <name type="scientific">Ruminococcus intestinalis</name>
    <dbReference type="NCBI Taxonomy" id="2763066"/>
    <lineage>
        <taxon>Bacteria</taxon>
        <taxon>Bacillati</taxon>
        <taxon>Bacillota</taxon>
        <taxon>Clostridia</taxon>
        <taxon>Eubacteriales</taxon>
        <taxon>Oscillospiraceae</taxon>
        <taxon>Ruminococcus</taxon>
    </lineage>
</organism>
<dbReference type="Proteomes" id="UP000636755">
    <property type="component" value="Unassembled WGS sequence"/>
</dbReference>
<gene>
    <name evidence="1" type="primary">mobC</name>
    <name evidence="1" type="ORF">H8R91_03235</name>
</gene>
<comment type="caution">
    <text evidence="1">The sequence shown here is derived from an EMBL/GenBank/DDBJ whole genome shotgun (WGS) entry which is preliminary data.</text>
</comment>
<protein>
    <submittedName>
        <fullName evidence="1">Plasmid mobilization relaxosome protein MobC</fullName>
    </submittedName>
</protein>
<dbReference type="EMBL" id="JACOPS010000001">
    <property type="protein sequence ID" value="MBC5727560.1"/>
    <property type="molecule type" value="Genomic_DNA"/>
</dbReference>
<sequence length="75" mass="8423">MNFTKFVTHSALNKQITIVDGLPEILKEVKAIGRNLNQLTTICNMGKIICPELSDLKEQYSNAVVMLDEIARRCS</sequence>
<evidence type="ECO:0000313" key="1">
    <source>
        <dbReference type="EMBL" id="MBC5727560.1"/>
    </source>
</evidence>
<name>A0ABR7HJA7_9FIRM</name>
<dbReference type="Pfam" id="PF21983">
    <property type="entry name" value="NikA-like"/>
    <property type="match status" value="1"/>
</dbReference>